<dbReference type="Pfam" id="PF04085">
    <property type="entry name" value="MreC"/>
    <property type="match status" value="1"/>
</dbReference>
<reference evidence="6" key="1">
    <citation type="journal article" date="2020" name="mSystems">
        <title>Genome- and Community-Level Interaction Insights into Carbon Utilization and Element Cycling Functions of Hydrothermarchaeota in Hydrothermal Sediment.</title>
        <authorList>
            <person name="Zhou Z."/>
            <person name="Liu Y."/>
            <person name="Xu W."/>
            <person name="Pan J."/>
            <person name="Luo Z.H."/>
            <person name="Li M."/>
        </authorList>
    </citation>
    <scope>NUCLEOTIDE SEQUENCE [LARGE SCALE GENOMIC DNA]</scope>
    <source>
        <strain evidence="6">SpSt-488</strain>
    </source>
</reference>
<sequence length="277" mass="29777">MAARPRPTWHDRTCWLLLSLAFGLLLLPRPLRVRLSLPLQTGLLAPLRATAWFRHNLADLTAENRRLTRLASELAVENARLIARGGRSRAQVPPTNLLLVYCPIIGRDMSTLERFLVVSRGTRHGVVAGTCAITAEGVVGRVIAAGPDQALVQTLLDPDSRIAVTNLRSRALAVARPEGRGLTLDYVPDAAGAAPGDTLVTSGLGLVFPKGLRVGTITAVSAPQSGIFRRIEITPFVQVMRIEGVFALVRPGPASEANDWLENLAPAQVEMPLPPVP</sequence>
<dbReference type="EMBL" id="DSUT01000088">
    <property type="protein sequence ID" value="HGK28164.1"/>
    <property type="molecule type" value="Genomic_DNA"/>
</dbReference>
<proteinExistence type="inferred from homology"/>
<dbReference type="InterPro" id="IPR042177">
    <property type="entry name" value="Cell/Rod_1"/>
</dbReference>
<evidence type="ECO:0000313" key="6">
    <source>
        <dbReference type="EMBL" id="HGK28164.1"/>
    </source>
</evidence>
<feature type="domain" description="Rod shape-determining protein MreC beta-barrel core" evidence="5">
    <location>
        <begin position="104"/>
        <end position="246"/>
    </location>
</feature>
<gene>
    <name evidence="6" type="ORF">ENS41_04340</name>
</gene>
<dbReference type="PANTHER" id="PTHR34138">
    <property type="entry name" value="CELL SHAPE-DETERMINING PROTEIN MREC"/>
    <property type="match status" value="1"/>
</dbReference>
<dbReference type="PANTHER" id="PTHR34138:SF1">
    <property type="entry name" value="CELL SHAPE-DETERMINING PROTEIN MREC"/>
    <property type="match status" value="1"/>
</dbReference>
<name>A0A7C4CDS3_UNCW3</name>
<evidence type="ECO:0000256" key="1">
    <source>
        <dbReference type="ARBA" id="ARBA00009369"/>
    </source>
</evidence>
<keyword evidence="3" id="KW-0133">Cell shape</keyword>
<dbReference type="GO" id="GO:0005886">
    <property type="term" value="C:plasma membrane"/>
    <property type="evidence" value="ECO:0007669"/>
    <property type="project" value="TreeGrafter"/>
</dbReference>
<organism evidence="6">
    <name type="scientific">candidate division WOR-3 bacterium</name>
    <dbReference type="NCBI Taxonomy" id="2052148"/>
    <lineage>
        <taxon>Bacteria</taxon>
        <taxon>Bacteria division WOR-3</taxon>
    </lineage>
</organism>
<dbReference type="AlphaFoldDB" id="A0A7C4CDS3"/>
<dbReference type="Gene3D" id="2.40.10.340">
    <property type="entry name" value="Rod shape-determining protein MreC, domain 1"/>
    <property type="match status" value="1"/>
</dbReference>
<comment type="caution">
    <text evidence="6">The sequence shown here is derived from an EMBL/GenBank/DDBJ whole genome shotgun (WGS) entry which is preliminary data.</text>
</comment>
<evidence type="ECO:0000259" key="5">
    <source>
        <dbReference type="Pfam" id="PF04085"/>
    </source>
</evidence>
<protein>
    <recommendedName>
        <fullName evidence="2">Cell shape-determining protein MreC</fullName>
    </recommendedName>
    <alternativeName>
        <fullName evidence="4">Cell shape protein MreC</fullName>
    </alternativeName>
</protein>
<dbReference type="Gene3D" id="2.40.10.350">
    <property type="entry name" value="Rod shape-determining protein MreC, domain 2"/>
    <property type="match status" value="1"/>
</dbReference>
<accession>A0A7C4CDS3</accession>
<dbReference type="InterPro" id="IPR007221">
    <property type="entry name" value="MreC"/>
</dbReference>
<dbReference type="InterPro" id="IPR042175">
    <property type="entry name" value="Cell/Rod_MreC_2"/>
</dbReference>
<evidence type="ECO:0000256" key="4">
    <source>
        <dbReference type="ARBA" id="ARBA00032089"/>
    </source>
</evidence>
<dbReference type="InterPro" id="IPR055342">
    <property type="entry name" value="MreC_beta-barrel_core"/>
</dbReference>
<comment type="similarity">
    <text evidence="1">Belongs to the MreC family.</text>
</comment>
<evidence type="ECO:0000256" key="3">
    <source>
        <dbReference type="ARBA" id="ARBA00022960"/>
    </source>
</evidence>
<evidence type="ECO:0000256" key="2">
    <source>
        <dbReference type="ARBA" id="ARBA00013855"/>
    </source>
</evidence>
<dbReference type="GO" id="GO:0008360">
    <property type="term" value="P:regulation of cell shape"/>
    <property type="evidence" value="ECO:0007669"/>
    <property type="project" value="UniProtKB-KW"/>
</dbReference>